<organism evidence="3 4">
    <name type="scientific">Strongylocentrotus purpuratus</name>
    <name type="common">Purple sea urchin</name>
    <dbReference type="NCBI Taxonomy" id="7668"/>
    <lineage>
        <taxon>Eukaryota</taxon>
        <taxon>Metazoa</taxon>
        <taxon>Echinodermata</taxon>
        <taxon>Eleutherozoa</taxon>
        <taxon>Echinozoa</taxon>
        <taxon>Echinoidea</taxon>
        <taxon>Euechinoidea</taxon>
        <taxon>Echinacea</taxon>
        <taxon>Camarodonta</taxon>
        <taxon>Echinidea</taxon>
        <taxon>Strongylocentrotidae</taxon>
        <taxon>Strongylocentrotus</taxon>
    </lineage>
</organism>
<dbReference type="FunCoup" id="A0A7M7N024">
    <property type="interactions" value="323"/>
</dbReference>
<evidence type="ECO:0000313" key="4">
    <source>
        <dbReference type="Proteomes" id="UP000007110"/>
    </source>
</evidence>
<dbReference type="PANTHER" id="PTHR28577:SF1">
    <property type="entry name" value="CENTROMERE PROTEIN P"/>
    <property type="match status" value="1"/>
</dbReference>
<keyword evidence="1" id="KW-0175">Coiled coil</keyword>
<dbReference type="AlphaFoldDB" id="A0A7M7N024"/>
<evidence type="ECO:0000313" key="3">
    <source>
        <dbReference type="EnsemblMetazoa" id="XP_030829178"/>
    </source>
</evidence>
<dbReference type="OMA" id="TYAEWYE"/>
<evidence type="ECO:0000256" key="1">
    <source>
        <dbReference type="SAM" id="Coils"/>
    </source>
</evidence>
<dbReference type="GO" id="GO:0000775">
    <property type="term" value="C:chromosome, centromeric region"/>
    <property type="evidence" value="ECO:0007669"/>
    <property type="project" value="InterPro"/>
</dbReference>
<reference evidence="3" key="2">
    <citation type="submission" date="2021-01" db="UniProtKB">
        <authorList>
            <consortium name="EnsemblMetazoa"/>
        </authorList>
    </citation>
    <scope>IDENTIFICATION</scope>
</reference>
<dbReference type="InterPro" id="IPR027801">
    <property type="entry name" value="CENP-P"/>
</dbReference>
<dbReference type="InParanoid" id="A0A7M7N024"/>
<dbReference type="Proteomes" id="UP000007110">
    <property type="component" value="Unassembled WGS sequence"/>
</dbReference>
<sequence length="339" mass="37988">MFSSEMDPHANFGISLQGLPELDGGVEDKGRGAPSGASFAGSRFSMEELKSMQEAYMAEAKRLQEEVNVLEDDLEGENMAALSIPSVTLDLLRDILKMNNEEEQDMLRMHEMQSSLSGVQLTDATTQVRSNNPHRTVRLQRLEGSCSGLKFAASFEVEETLVKQTAEEQANAAELHEKETNPEVRKAVIQNLDLEVDPCCLGEMMTFLAEAEKECDLQPFLRGYADYARWYQHRIRIYSHFKKEYPETVSLPDGQDGATLQIVCPRQRGIIYSITWKIDIARTGKCTPEVGLSVKSAKEVSKLDTKKTLNRAPEEFKNMVDTLGVDKALDTFLRAIALQ</sequence>
<dbReference type="PANTHER" id="PTHR28577">
    <property type="entry name" value="CENTROMERE PROTEIN P"/>
    <property type="match status" value="1"/>
</dbReference>
<proteinExistence type="predicted"/>
<dbReference type="GeneID" id="100888588"/>
<protein>
    <submittedName>
        <fullName evidence="3">Uncharacterized protein</fullName>
    </submittedName>
</protein>
<dbReference type="EnsemblMetazoa" id="XM_030973318">
    <property type="protein sequence ID" value="XP_030829178"/>
    <property type="gene ID" value="LOC100888588"/>
</dbReference>
<reference evidence="4" key="1">
    <citation type="submission" date="2015-02" db="EMBL/GenBank/DDBJ databases">
        <title>Genome sequencing for Strongylocentrotus purpuratus.</title>
        <authorList>
            <person name="Murali S."/>
            <person name="Liu Y."/>
            <person name="Vee V."/>
            <person name="English A."/>
            <person name="Wang M."/>
            <person name="Skinner E."/>
            <person name="Han Y."/>
            <person name="Muzny D.M."/>
            <person name="Worley K.C."/>
            <person name="Gibbs R.A."/>
        </authorList>
    </citation>
    <scope>NUCLEOTIDE SEQUENCE</scope>
</reference>
<dbReference type="Pfam" id="PF13096">
    <property type="entry name" value="CENP-P"/>
    <property type="match status" value="1"/>
</dbReference>
<feature type="region of interest" description="Disordered" evidence="2">
    <location>
        <begin position="21"/>
        <end position="40"/>
    </location>
</feature>
<dbReference type="RefSeq" id="XP_030829178.1">
    <property type="nucleotide sequence ID" value="XM_030973318.1"/>
</dbReference>
<accession>A0A7M7N024</accession>
<feature type="coiled-coil region" evidence="1">
    <location>
        <begin position="46"/>
        <end position="80"/>
    </location>
</feature>
<dbReference type="KEGG" id="spu:100888588"/>
<dbReference type="GO" id="GO:0034080">
    <property type="term" value="P:CENP-A containing chromatin assembly"/>
    <property type="evidence" value="ECO:0007669"/>
    <property type="project" value="InterPro"/>
</dbReference>
<dbReference type="OrthoDB" id="5976950at2759"/>
<keyword evidence="4" id="KW-1185">Reference proteome</keyword>
<evidence type="ECO:0000256" key="2">
    <source>
        <dbReference type="SAM" id="MobiDB-lite"/>
    </source>
</evidence>
<dbReference type="GO" id="GO:0005634">
    <property type="term" value="C:nucleus"/>
    <property type="evidence" value="ECO:0000318"/>
    <property type="project" value="GO_Central"/>
</dbReference>
<name>A0A7M7N024_STRPU</name>